<name>A0A955L6I6_9BACT</name>
<organism evidence="1 2">
    <name type="scientific">Candidatus Dojkabacteria bacterium</name>
    <dbReference type="NCBI Taxonomy" id="2099670"/>
    <lineage>
        <taxon>Bacteria</taxon>
        <taxon>Candidatus Dojkabacteria</taxon>
    </lineage>
</organism>
<comment type="caution">
    <text evidence="1">The sequence shown here is derived from an EMBL/GenBank/DDBJ whole genome shotgun (WGS) entry which is preliminary data.</text>
</comment>
<gene>
    <name evidence="1" type="ORF">KC909_06335</name>
</gene>
<dbReference type="AlphaFoldDB" id="A0A955L6I6"/>
<dbReference type="EMBL" id="JAGQLK010000186">
    <property type="protein sequence ID" value="MCA9383950.1"/>
    <property type="molecule type" value="Genomic_DNA"/>
</dbReference>
<feature type="non-terminal residue" evidence="1">
    <location>
        <position position="171"/>
    </location>
</feature>
<accession>A0A955L6I6</accession>
<reference evidence="1" key="2">
    <citation type="journal article" date="2021" name="Microbiome">
        <title>Successional dynamics and alternative stable states in a saline activated sludge microbial community over 9 years.</title>
        <authorList>
            <person name="Wang Y."/>
            <person name="Ye J."/>
            <person name="Ju F."/>
            <person name="Liu L."/>
            <person name="Boyd J.A."/>
            <person name="Deng Y."/>
            <person name="Parks D.H."/>
            <person name="Jiang X."/>
            <person name="Yin X."/>
            <person name="Woodcroft B.J."/>
            <person name="Tyson G.W."/>
            <person name="Hugenholtz P."/>
            <person name="Polz M.F."/>
            <person name="Zhang T."/>
        </authorList>
    </citation>
    <scope>NUCLEOTIDE SEQUENCE</scope>
    <source>
        <strain evidence="1">HKST-UBA14</strain>
    </source>
</reference>
<evidence type="ECO:0000313" key="1">
    <source>
        <dbReference type="EMBL" id="MCA9383950.1"/>
    </source>
</evidence>
<proteinExistence type="predicted"/>
<protein>
    <submittedName>
        <fullName evidence="1">Uncharacterized protein</fullName>
    </submittedName>
</protein>
<reference evidence="1" key="1">
    <citation type="submission" date="2020-04" db="EMBL/GenBank/DDBJ databases">
        <authorList>
            <person name="Zhang T."/>
        </authorList>
    </citation>
    <scope>NUCLEOTIDE SEQUENCE</scope>
    <source>
        <strain evidence="1">HKST-UBA14</strain>
    </source>
</reference>
<dbReference type="Proteomes" id="UP000783287">
    <property type="component" value="Unassembled WGS sequence"/>
</dbReference>
<evidence type="ECO:0000313" key="2">
    <source>
        <dbReference type="Proteomes" id="UP000783287"/>
    </source>
</evidence>
<sequence>MKNLADLPATKEYMKEFANQVFSPIFQGQSTAMITVPNFGSNSFVKYILGYSENIDKELKSKLATYRFLELNLRGIEEVNSIWEQLSLQIGSKSSTKEKVIKELSNIQKDRLVIIINGIDEVFSLDIVKSTIAAIYSSISSLLTIGLYYGETKNEYMNFLTTNLRINSFTY</sequence>